<dbReference type="EMBL" id="BARW01008401">
    <property type="protein sequence ID" value="GAI84040.1"/>
    <property type="molecule type" value="Genomic_DNA"/>
</dbReference>
<gene>
    <name evidence="1" type="ORF">S12H4_17229</name>
</gene>
<feature type="non-terminal residue" evidence="1">
    <location>
        <position position="30"/>
    </location>
</feature>
<comment type="caution">
    <text evidence="1">The sequence shown here is derived from an EMBL/GenBank/DDBJ whole genome shotgun (WGS) entry which is preliminary data.</text>
</comment>
<proteinExistence type="predicted"/>
<accession>X1T941</accession>
<sequence>MGGNNRLRYIDEYRNIEIAQKILRQIKSIS</sequence>
<reference evidence="1" key="1">
    <citation type="journal article" date="2014" name="Front. Microbiol.">
        <title>High frequency of phylogenetically diverse reductive dehalogenase-homologous genes in deep subseafloor sedimentary metagenomes.</title>
        <authorList>
            <person name="Kawai M."/>
            <person name="Futagami T."/>
            <person name="Toyoda A."/>
            <person name="Takaki Y."/>
            <person name="Nishi S."/>
            <person name="Hori S."/>
            <person name="Arai W."/>
            <person name="Tsubouchi T."/>
            <person name="Morono Y."/>
            <person name="Uchiyama I."/>
            <person name="Ito T."/>
            <person name="Fujiyama A."/>
            <person name="Inagaki F."/>
            <person name="Takami H."/>
        </authorList>
    </citation>
    <scope>NUCLEOTIDE SEQUENCE</scope>
    <source>
        <strain evidence="1">Expedition CK06-06</strain>
    </source>
</reference>
<dbReference type="AlphaFoldDB" id="X1T941"/>
<protein>
    <submittedName>
        <fullName evidence="1">Uncharacterized protein</fullName>
    </submittedName>
</protein>
<organism evidence="1">
    <name type="scientific">marine sediment metagenome</name>
    <dbReference type="NCBI Taxonomy" id="412755"/>
    <lineage>
        <taxon>unclassified sequences</taxon>
        <taxon>metagenomes</taxon>
        <taxon>ecological metagenomes</taxon>
    </lineage>
</organism>
<name>X1T941_9ZZZZ</name>
<evidence type="ECO:0000313" key="1">
    <source>
        <dbReference type="EMBL" id="GAI84040.1"/>
    </source>
</evidence>